<dbReference type="GO" id="GO:0003677">
    <property type="term" value="F:DNA binding"/>
    <property type="evidence" value="ECO:0007669"/>
    <property type="project" value="UniProtKB-KW"/>
</dbReference>
<feature type="region of interest" description="Disordered" evidence="4">
    <location>
        <begin position="1"/>
        <end position="20"/>
    </location>
</feature>
<sequence>MSTQTNNQINHQTESPETTYSHGRLTCAVESTLDVIGGRWKVLILRELFQGVRRFNELHRSLHGITQKMLTQQLRELEEDGIIHREVYLQVPPKVEYSLTETGETLKPILDAMHEWGVKYLERRANTLSTETGVKQTEVKQTEVKQTEVKQK</sequence>
<dbReference type="Pfam" id="PF01638">
    <property type="entry name" value="HxlR"/>
    <property type="match status" value="1"/>
</dbReference>
<dbReference type="InterPro" id="IPR002577">
    <property type="entry name" value="HTH_HxlR"/>
</dbReference>
<dbReference type="EMBL" id="CP053586">
    <property type="protein sequence ID" value="WNZ23981.1"/>
    <property type="molecule type" value="Genomic_DNA"/>
</dbReference>
<keyword evidence="2" id="KW-0238">DNA-binding</keyword>
<evidence type="ECO:0000256" key="1">
    <source>
        <dbReference type="ARBA" id="ARBA00023015"/>
    </source>
</evidence>
<dbReference type="AlphaFoldDB" id="A0AA96WMA2"/>
<dbReference type="InterPro" id="IPR011991">
    <property type="entry name" value="ArsR-like_HTH"/>
</dbReference>
<gene>
    <name evidence="6" type="ORF">HJG54_14700</name>
</gene>
<dbReference type="CDD" id="cd00090">
    <property type="entry name" value="HTH_ARSR"/>
    <property type="match status" value="1"/>
</dbReference>
<keyword evidence="3" id="KW-0804">Transcription</keyword>
<dbReference type="PANTHER" id="PTHR33204:SF29">
    <property type="entry name" value="TRANSCRIPTIONAL REGULATOR"/>
    <property type="match status" value="1"/>
</dbReference>
<name>A0AA96WMA2_9CYAN</name>
<evidence type="ECO:0000313" key="6">
    <source>
        <dbReference type="EMBL" id="WNZ23981.1"/>
    </source>
</evidence>
<dbReference type="Gene3D" id="1.10.10.10">
    <property type="entry name" value="Winged helix-like DNA-binding domain superfamily/Winged helix DNA-binding domain"/>
    <property type="match status" value="1"/>
</dbReference>
<dbReference type="PROSITE" id="PS51118">
    <property type="entry name" value="HTH_HXLR"/>
    <property type="match status" value="1"/>
</dbReference>
<dbReference type="SUPFAM" id="SSF46785">
    <property type="entry name" value="Winged helix' DNA-binding domain"/>
    <property type="match status" value="1"/>
</dbReference>
<dbReference type="InterPro" id="IPR036388">
    <property type="entry name" value="WH-like_DNA-bd_sf"/>
</dbReference>
<evidence type="ECO:0000256" key="4">
    <source>
        <dbReference type="SAM" id="MobiDB-lite"/>
    </source>
</evidence>
<proteinExistence type="predicted"/>
<keyword evidence="1" id="KW-0805">Transcription regulation</keyword>
<reference evidence="6" key="1">
    <citation type="submission" date="2020-05" db="EMBL/GenBank/DDBJ databases">
        <authorList>
            <person name="Zhu T."/>
            <person name="Keshari N."/>
            <person name="Lu X."/>
        </authorList>
    </citation>
    <scope>NUCLEOTIDE SEQUENCE</scope>
    <source>
        <strain evidence="6">NK1-12</strain>
    </source>
</reference>
<dbReference type="PANTHER" id="PTHR33204">
    <property type="entry name" value="TRANSCRIPTIONAL REGULATOR, MARR FAMILY"/>
    <property type="match status" value="1"/>
</dbReference>
<dbReference type="InterPro" id="IPR036390">
    <property type="entry name" value="WH_DNA-bd_sf"/>
</dbReference>
<evidence type="ECO:0000259" key="5">
    <source>
        <dbReference type="PROSITE" id="PS51118"/>
    </source>
</evidence>
<evidence type="ECO:0000256" key="3">
    <source>
        <dbReference type="ARBA" id="ARBA00023163"/>
    </source>
</evidence>
<organism evidence="6">
    <name type="scientific">Leptolyngbya sp. NK1-12</name>
    <dbReference type="NCBI Taxonomy" id="2547451"/>
    <lineage>
        <taxon>Bacteria</taxon>
        <taxon>Bacillati</taxon>
        <taxon>Cyanobacteriota</taxon>
        <taxon>Cyanophyceae</taxon>
        <taxon>Leptolyngbyales</taxon>
        <taxon>Leptolyngbyaceae</taxon>
        <taxon>Leptolyngbya group</taxon>
        <taxon>Leptolyngbya</taxon>
    </lineage>
</organism>
<protein>
    <submittedName>
        <fullName evidence="6">Helix-turn-helix transcriptional regulator</fullName>
    </submittedName>
</protein>
<evidence type="ECO:0000256" key="2">
    <source>
        <dbReference type="ARBA" id="ARBA00023125"/>
    </source>
</evidence>
<feature type="domain" description="HTH hxlR-type" evidence="5">
    <location>
        <begin position="27"/>
        <end position="125"/>
    </location>
</feature>
<accession>A0AA96WMA2</accession>